<dbReference type="Pfam" id="PF20416">
    <property type="entry name" value="UTP20"/>
    <property type="match status" value="1"/>
</dbReference>
<feature type="domain" description="U3 small nucleolar RNA-associated protein 20 N-terminal" evidence="2">
    <location>
        <begin position="820"/>
        <end position="1446"/>
    </location>
</feature>
<dbReference type="Gene3D" id="1.25.10.10">
    <property type="entry name" value="Leucine-rich Repeat Variant"/>
    <property type="match status" value="1"/>
</dbReference>
<evidence type="ECO:0000313" key="5">
    <source>
        <dbReference type="Proteomes" id="UP001162156"/>
    </source>
</evidence>
<dbReference type="InterPro" id="IPR046523">
    <property type="entry name" value="UTP20_dom"/>
</dbReference>
<feature type="region of interest" description="Disordered" evidence="1">
    <location>
        <begin position="791"/>
        <end position="816"/>
    </location>
</feature>
<gene>
    <name evidence="4" type="ORF">NQ314_000480</name>
</gene>
<organism evidence="4 5">
    <name type="scientific">Rhamnusium bicolor</name>
    <dbReference type="NCBI Taxonomy" id="1586634"/>
    <lineage>
        <taxon>Eukaryota</taxon>
        <taxon>Metazoa</taxon>
        <taxon>Ecdysozoa</taxon>
        <taxon>Arthropoda</taxon>
        <taxon>Hexapoda</taxon>
        <taxon>Insecta</taxon>
        <taxon>Pterygota</taxon>
        <taxon>Neoptera</taxon>
        <taxon>Endopterygota</taxon>
        <taxon>Coleoptera</taxon>
        <taxon>Polyphaga</taxon>
        <taxon>Cucujiformia</taxon>
        <taxon>Chrysomeloidea</taxon>
        <taxon>Cerambycidae</taxon>
        <taxon>Lepturinae</taxon>
        <taxon>Rhagiini</taxon>
        <taxon>Rhamnusium</taxon>
    </lineage>
</organism>
<keyword evidence="5" id="KW-1185">Reference proteome</keyword>
<reference evidence="4" key="1">
    <citation type="journal article" date="2023" name="Insect Mol. Biol.">
        <title>Genome sequencing provides insights into the evolution of gene families encoding plant cell wall-degrading enzymes in longhorned beetles.</title>
        <authorList>
            <person name="Shin N.R."/>
            <person name="Okamura Y."/>
            <person name="Kirsch R."/>
            <person name="Pauchet Y."/>
        </authorList>
    </citation>
    <scope>NUCLEOTIDE SEQUENCE</scope>
    <source>
        <strain evidence="4">RBIC_L_NR</strain>
    </source>
</reference>
<dbReference type="GO" id="GO:0032040">
    <property type="term" value="C:small-subunit processome"/>
    <property type="evidence" value="ECO:0007669"/>
    <property type="project" value="TreeGrafter"/>
</dbReference>
<dbReference type="InterPro" id="IPR011430">
    <property type="entry name" value="UTP20_N"/>
</dbReference>
<dbReference type="InterPro" id="IPR016024">
    <property type="entry name" value="ARM-type_fold"/>
</dbReference>
<evidence type="ECO:0000313" key="4">
    <source>
        <dbReference type="EMBL" id="KAJ8971909.1"/>
    </source>
</evidence>
<dbReference type="PANTHER" id="PTHR17695:SF11">
    <property type="entry name" value="SMALL SUBUNIT PROCESSOME COMPONENT 20 HOMOLOG"/>
    <property type="match status" value="1"/>
</dbReference>
<evidence type="ECO:0008006" key="6">
    <source>
        <dbReference type="Google" id="ProtNLM"/>
    </source>
</evidence>
<protein>
    <recommendedName>
        <fullName evidence="6">Small subunit processome component 20 homolog</fullName>
    </recommendedName>
</protein>
<proteinExistence type="predicted"/>
<feature type="compositionally biased region" description="Basic residues" evidence="1">
    <location>
        <begin position="1964"/>
        <end position="1974"/>
    </location>
</feature>
<dbReference type="InterPro" id="IPR052575">
    <property type="entry name" value="SSU_processome_comp_20"/>
</dbReference>
<dbReference type="Pfam" id="PF07539">
    <property type="entry name" value="UTP20_N"/>
    <property type="match status" value="1"/>
</dbReference>
<evidence type="ECO:0000256" key="1">
    <source>
        <dbReference type="SAM" id="MobiDB-lite"/>
    </source>
</evidence>
<feature type="compositionally biased region" description="Polar residues" evidence="1">
    <location>
        <begin position="1976"/>
        <end position="1985"/>
    </location>
</feature>
<dbReference type="EMBL" id="JANEYF010000145">
    <property type="protein sequence ID" value="KAJ8971909.1"/>
    <property type="molecule type" value="Genomic_DNA"/>
</dbReference>
<comment type="caution">
    <text evidence="4">The sequence shown here is derived from an EMBL/GenBank/DDBJ whole genome shotgun (WGS) entry which is preliminary data.</text>
</comment>
<dbReference type="SUPFAM" id="SSF48371">
    <property type="entry name" value="ARM repeat"/>
    <property type="match status" value="3"/>
</dbReference>
<dbReference type="InterPro" id="IPR011989">
    <property type="entry name" value="ARM-like"/>
</dbReference>
<accession>A0AAV8ZY11</accession>
<feature type="region of interest" description="Disordered" evidence="1">
    <location>
        <begin position="1962"/>
        <end position="1985"/>
    </location>
</feature>
<name>A0AAV8ZY11_9CUCU</name>
<dbReference type="GO" id="GO:0030686">
    <property type="term" value="C:90S preribosome"/>
    <property type="evidence" value="ECO:0007669"/>
    <property type="project" value="TreeGrafter"/>
</dbReference>
<dbReference type="Proteomes" id="UP001162156">
    <property type="component" value="Unassembled WGS sequence"/>
</dbReference>
<feature type="region of interest" description="Disordered" evidence="1">
    <location>
        <begin position="1625"/>
        <end position="1644"/>
    </location>
</feature>
<evidence type="ECO:0000259" key="3">
    <source>
        <dbReference type="Pfam" id="PF20416"/>
    </source>
</evidence>
<dbReference type="PANTHER" id="PTHR17695">
    <property type="entry name" value="SMALL SUBUNIT PROCESSOME COMPONENT 20 HOMOLOG"/>
    <property type="match status" value="1"/>
</dbReference>
<feature type="domain" description="U3 small nucleolar RNA-associated protein 20" evidence="3">
    <location>
        <begin position="1726"/>
        <end position="1941"/>
    </location>
</feature>
<evidence type="ECO:0000259" key="2">
    <source>
        <dbReference type="Pfam" id="PF07539"/>
    </source>
</evidence>
<feature type="compositionally biased region" description="Basic and acidic residues" evidence="1">
    <location>
        <begin position="1625"/>
        <end position="1636"/>
    </location>
</feature>
<sequence length="1985" mass="229441">MKNKSTRHKDFNTFKFLPFSERIANIDVDIFHKVGHEYELQFEENNSYFYQTIEKWNVLNLSESYECFRKEIRANNYITLPQVLLSKDHIIAILIKHLKLRNPLCLQPLLEIVVAVAKDLQKEFYDYYPQFLEILIDLLNTKDAEQLEWTFTCLAYLFKLLWRSLVKNINYVFIALLPLLSDNKPEYISNFAAESFAFVTRKGAIGCGKLLFQVINGVDGQFHSSLIHEHVIANIVINIQPQKSELLWLTYIQILENLSQTFKINQDGKIVNNIDLILKLIGQSIEHKGGKILQQPVPLIQQLVKILNDNNLPEYVILTITQIGILLLLSKNIKVPQEQASSLIRKILFLPQKSILLYFVDNVSDYSSFEALILPRFLKHCVANQLNEDCFHILTKLVLKKVPTCGSGIKLSHWNKYPLDFRENNTLITNIMLNHIRSDNMDTIINDFDNYVCSVICLPHLNIKETEESIGNLEKNIVHLLEKINTECIHNENQETIQKILFVFNSTVECLIHLSGTDILAMNFCKIIDSLLYLTTYPQHILSLKIISLCLTALKNNCDIITMENLLKINNALENNFSSPYHEVRLLTSHIYIPFEVLSDFKLRSSADPKVPNEDWKVFSICYNVESIESHVHTYRDQLQNLEKLTFDKPQMVMCNQTRFKTIPLRYLCSTLYMNFQLLWEPVTKIITSHAHGLDINTFWNIYGTELNNVYENIRNPREINVDFVEAKCEFLKILFQENHKLKIRPDFSNYRLLLWKAMSMFPDVAEAKTRNVSELLLNFIELEYTKKKNNEGNINEENDDEDTKTQTPSTSFKPRSKTSIKTLLHKLNVFSQVKSPMSMYREPELYKLYFDLLQHKDSSVQKAALDCIMTYKHKYLTPYKENLYNLVDDKNFKHEITAFQIDKDSNVILSEHRENLIPIVMQIVFSKMSVKTGLRTGGKSSGQMRRNLILRFLAGCQETEMLNFIQKAFRFYTKYLDDDPEVMVNSVLNNVNLEKCIPPKKLQSTINLLNVVLEQFGGLMGNELLSYLLKILLIVGAIIKGALDQLKQIHTGFLSLLRILRTSCIKIVGTFFEHFERYPWNNKQINAIFTVFIWPYINKLNIEGIHSPTTLLKLITLWGSNPRYFPLLVKHEEGKIDQYILPHIIKLLVAEKSHITVVNAIEEMLEKLLSLQPDEEDLQLKLPVDNILPVQEDILDKVGLVDKLNYGSCILLPHVPVILSRIKKKLESKAKKLNQRELFILSRISELVWEADISDTILQLLLPVVLKKCSMSIGEEIILRFLTTILNLIKNVEKPQIHLKNISPLFSEISYSSCRKLLTQILETIAIKSDDDDLKITSHLIAELNAWDAKWLDQPDFERRHSAFKKIQQTISDNNISVSLGILLINNFHFLIKSEKDLSIKENSVHSLKLLCPVLINKYKNEHKQIEYILNDTIFTLIRNGMKNSKEDVRNESISLLGHLARECSDSHFILRDLNRYTNKIDLEVDFFENLVHLQIHRHARALLKFCQVTREQVVAPNPRTLTQFILPLTSYYLCTEKYSSKNSVIDAAIETIGIVCRILPWHQYEGVLKYYLGKLRYKSEYQKQLVRLTVAILDAFHFDLSKAHTDEVEANLKNDVILKDAEHEAEPTHQVDSDPKDDEVDKEIEDSQIDEILDNENFEVDGEDEEVEIDNGDLALKICEKNMMLCKSTATRMVLLPQLHKSLAEMTQHESSHKINRRKTGFEREEEDLLRVPISLAVVKLLQRLPIQILESNLPGVIMKLCTFLKSQLESVRRVTRETLQKIILTLGPKYLGLLLAEMTPLLSRGFQVHVLVYTVHGILNCLKDMYKPTDVDKVLLTVLNLCTADLFGALSEEKEIVKITVKVSEAKSTKSYATLQILAQYITESCLMDLILPIKQVLDSSHSYKIVLKAQESLRYIALGLVDNTFISTESLLKFAYGSASERIPELIPIEKKCLTEKERKASKRKGRLPHYSKNTWKQSGL</sequence>